<dbReference type="EMBL" id="CP033367">
    <property type="protein sequence ID" value="QKD05731.1"/>
    <property type="molecule type" value="Genomic_DNA"/>
</dbReference>
<proteinExistence type="predicted"/>
<accession>A0A6M7X2M8</accession>
<evidence type="ECO:0000313" key="2">
    <source>
        <dbReference type="Proteomes" id="UP000503017"/>
    </source>
</evidence>
<reference evidence="1 2" key="1">
    <citation type="submission" date="2018-10" db="EMBL/GenBank/DDBJ databases">
        <authorList>
            <person name="Perry B.J."/>
            <person name="Sullivan J.T."/>
            <person name="Murphy R.J.T."/>
            <person name="Ramsay J.P."/>
            <person name="Ronson C.W."/>
        </authorList>
    </citation>
    <scope>NUCLEOTIDE SEQUENCE [LARGE SCALE GENOMIC DNA]</scope>
    <source>
        <strain evidence="1 2">R88b</strain>
    </source>
</reference>
<dbReference type="Proteomes" id="UP000503017">
    <property type="component" value="Chromosome"/>
</dbReference>
<name>A0A6M7X2M8_RHILI</name>
<evidence type="ECO:0000313" key="1">
    <source>
        <dbReference type="EMBL" id="QKD05731.1"/>
    </source>
</evidence>
<dbReference type="AlphaFoldDB" id="A0A6M7X2M8"/>
<organism evidence="1 2">
    <name type="scientific">Mesorhizobium loti R88b</name>
    <dbReference type="NCBI Taxonomy" id="935548"/>
    <lineage>
        <taxon>Bacteria</taxon>
        <taxon>Pseudomonadati</taxon>
        <taxon>Pseudomonadota</taxon>
        <taxon>Alphaproteobacteria</taxon>
        <taxon>Hyphomicrobiales</taxon>
        <taxon>Phyllobacteriaceae</taxon>
        <taxon>Mesorhizobium</taxon>
    </lineage>
</organism>
<protein>
    <submittedName>
        <fullName evidence="1">Uncharacterized protein</fullName>
    </submittedName>
</protein>
<sequence length="88" mass="8926">MNGLTLPLSGLSSVGGNSVVARFDGGMLWSDSGVLSPSEARGKAPNSCHIAVSGRQNLIAVDLEPSGDVIARNQACKAPRSSGCASDR</sequence>
<gene>
    <name evidence="1" type="ORF">EB235_33215</name>
</gene>